<dbReference type="Gene3D" id="3.30.70.1230">
    <property type="entry name" value="Nucleotide cyclase"/>
    <property type="match status" value="1"/>
</dbReference>
<dbReference type="EMBL" id="JACBZP010000001">
    <property type="protein sequence ID" value="NYI67912.1"/>
    <property type="molecule type" value="Genomic_DNA"/>
</dbReference>
<comment type="caution">
    <text evidence="3">The sequence shown here is derived from an EMBL/GenBank/DDBJ whole genome shotgun (WGS) entry which is preliminary data.</text>
</comment>
<dbReference type="Proteomes" id="UP000539111">
    <property type="component" value="Unassembled WGS sequence"/>
</dbReference>
<sequence>MTKSDDWIESRDAPETSQLTVVSGDGTPSDGAKDSEEPESNPPVGTDDVDDEELRALTANLRAAADKLERRLMGGERHLNRREVAAGAGVSMLSARRLWRALGFPNVADDDVAFTVGDLEGLQTVVDMVRRDVVSEDVAISLTRAIGQTMDRLVVWQAETLVEHLATSRGIDDTRARELLVTELDAVVTPLQNMMVYAWRRELASAVGRLSVRAADGLAQKNRHEWYDEGLPLARAVGFADLVSFTRLSQGMEPRKLAKLVQRFETLTYNIIAAGGGRVIKTVGDEVFFAAESPETGAEIALSLAEQIGADPDLPHARVSLVWGRILSRLGDIFGSTVNLAARLTAVAEPGTVLMDASTAATLGPDERFVLLPQPSRSLQGFGSVNTVQLARGRGEGIDIDLE</sequence>
<dbReference type="GO" id="GO:0035556">
    <property type="term" value="P:intracellular signal transduction"/>
    <property type="evidence" value="ECO:0007669"/>
    <property type="project" value="InterPro"/>
</dbReference>
<accession>A0A7Z0IHY3</accession>
<evidence type="ECO:0000259" key="2">
    <source>
        <dbReference type="PROSITE" id="PS50125"/>
    </source>
</evidence>
<dbReference type="InterPro" id="IPR001054">
    <property type="entry name" value="A/G_cyclase"/>
</dbReference>
<dbReference type="Pfam" id="PF00211">
    <property type="entry name" value="Guanylate_cyc"/>
    <property type="match status" value="1"/>
</dbReference>
<dbReference type="InterPro" id="IPR029787">
    <property type="entry name" value="Nucleotide_cyclase"/>
</dbReference>
<feature type="domain" description="Guanylate cyclase" evidence="2">
    <location>
        <begin position="236"/>
        <end position="345"/>
    </location>
</feature>
<name>A0A7Z0IHY3_9MICO</name>
<protein>
    <submittedName>
        <fullName evidence="3">Adenylate cyclase</fullName>
        <ecNumber evidence="3">4.6.1.1</ecNumber>
    </submittedName>
</protein>
<dbReference type="EC" id="4.6.1.1" evidence="3"/>
<dbReference type="GO" id="GO:0009190">
    <property type="term" value="P:cyclic nucleotide biosynthetic process"/>
    <property type="evidence" value="ECO:0007669"/>
    <property type="project" value="InterPro"/>
</dbReference>
<dbReference type="PROSITE" id="PS50125">
    <property type="entry name" value="GUANYLATE_CYCLASE_2"/>
    <property type="match status" value="1"/>
</dbReference>
<reference evidence="3 4" key="1">
    <citation type="submission" date="2020-07" db="EMBL/GenBank/DDBJ databases">
        <title>Sequencing the genomes of 1000 actinobacteria strains.</title>
        <authorList>
            <person name="Klenk H.-P."/>
        </authorList>
    </citation>
    <scope>NUCLEOTIDE SEQUENCE [LARGE SCALE GENOMIC DNA]</scope>
    <source>
        <strain evidence="3 4">DSM 26341</strain>
    </source>
</reference>
<dbReference type="RefSeq" id="WP_237249016.1">
    <property type="nucleotide sequence ID" value="NZ_JACBZP010000001.1"/>
</dbReference>
<proteinExistence type="predicted"/>
<feature type="compositionally biased region" description="Basic and acidic residues" evidence="1">
    <location>
        <begin position="1"/>
        <end position="14"/>
    </location>
</feature>
<gene>
    <name evidence="3" type="ORF">BJY26_002218</name>
</gene>
<organism evidence="3 4">
    <name type="scientific">Spelaeicoccus albus</name>
    <dbReference type="NCBI Taxonomy" id="1280376"/>
    <lineage>
        <taxon>Bacteria</taxon>
        <taxon>Bacillati</taxon>
        <taxon>Actinomycetota</taxon>
        <taxon>Actinomycetes</taxon>
        <taxon>Micrococcales</taxon>
        <taxon>Brevibacteriaceae</taxon>
        <taxon>Spelaeicoccus</taxon>
    </lineage>
</organism>
<evidence type="ECO:0000313" key="4">
    <source>
        <dbReference type="Proteomes" id="UP000539111"/>
    </source>
</evidence>
<keyword evidence="4" id="KW-1185">Reference proteome</keyword>
<dbReference type="SUPFAM" id="SSF55073">
    <property type="entry name" value="Nucleotide cyclase"/>
    <property type="match status" value="1"/>
</dbReference>
<dbReference type="AlphaFoldDB" id="A0A7Z0IHY3"/>
<keyword evidence="3" id="KW-0456">Lyase</keyword>
<dbReference type="CDD" id="cd07302">
    <property type="entry name" value="CHD"/>
    <property type="match status" value="1"/>
</dbReference>
<feature type="region of interest" description="Disordered" evidence="1">
    <location>
        <begin position="1"/>
        <end position="50"/>
    </location>
</feature>
<dbReference type="GO" id="GO:0004016">
    <property type="term" value="F:adenylate cyclase activity"/>
    <property type="evidence" value="ECO:0007669"/>
    <property type="project" value="UniProtKB-EC"/>
</dbReference>
<evidence type="ECO:0000313" key="3">
    <source>
        <dbReference type="EMBL" id="NYI67912.1"/>
    </source>
</evidence>
<evidence type="ECO:0000256" key="1">
    <source>
        <dbReference type="SAM" id="MobiDB-lite"/>
    </source>
</evidence>